<sequence>MAETLLEDLLISKINEEDKFFDSFSDNFSDNNEDDNTTYTEQDNNEDFNHSHTSLFKGTNKSTEEFISRFLKIKLKGEVSDNTSEKFLKLFCDFLPSGHNCPRTMKGIRNRLAYSVPDINNIFRNTIEHNFDNGCLLEFPFMELMELIIKRNLKNKLKNKLYSISYKQENEYFNFYYRIKIETITGDIPTLRKINNLKGCNGSYGCTYCFHKGEYIKTGEGAGQGKMAFNNGTKMTLKTMIEYERYATLLENIPREIMFGMLGKSHIDGIIQIPIDIAIDYMHTVLLEPIKEDMTSIRDGDKKMYSNGFKLPKMTKNMIDFFDHSLKLFILPREYKKNMKSLKEFGNFKAIEWKFFMLYGFPTIFLESMKNRINEFVVLQLSIISGIGLLMMDDINENELKMSENLLSLWFDERVRIIGSSAMKLKSHMITYLHAIKNDFTKTETNSLNQIKKRFQDFHMACYTIGKEEKTLDDKFIQIPSYFYNIFKDLFFKISQYKFGDRLYFKEFTIRASINGMIDRDNFLIVKIEKTMK</sequence>
<dbReference type="Proteomes" id="UP000035682">
    <property type="component" value="Unplaced"/>
</dbReference>
<accession>A0A090L1M3</accession>
<gene>
    <name evidence="2 4 5" type="ORF">SRAE_0000050900</name>
</gene>
<keyword evidence="3" id="KW-1185">Reference proteome</keyword>
<proteinExistence type="predicted"/>
<organism evidence="2">
    <name type="scientific">Strongyloides ratti</name>
    <name type="common">Parasitic roundworm</name>
    <dbReference type="NCBI Taxonomy" id="34506"/>
    <lineage>
        <taxon>Eukaryota</taxon>
        <taxon>Metazoa</taxon>
        <taxon>Ecdysozoa</taxon>
        <taxon>Nematoda</taxon>
        <taxon>Chromadorea</taxon>
        <taxon>Rhabditida</taxon>
        <taxon>Tylenchina</taxon>
        <taxon>Panagrolaimomorpha</taxon>
        <taxon>Strongyloidoidea</taxon>
        <taxon>Strongyloididae</taxon>
        <taxon>Strongyloides</taxon>
    </lineage>
</organism>
<dbReference type="GeneID" id="36373752"/>
<dbReference type="WormBase" id="SRAE_0000050900">
    <property type="protein sequence ID" value="SRP11055"/>
    <property type="gene ID" value="WBGene00256254"/>
</dbReference>
<protein>
    <submittedName>
        <fullName evidence="2 4">Uncharacterized protein</fullName>
    </submittedName>
</protein>
<evidence type="ECO:0000256" key="1">
    <source>
        <dbReference type="SAM" id="MobiDB-lite"/>
    </source>
</evidence>
<dbReference type="AlphaFoldDB" id="A0A090L1M3"/>
<name>A0A090L1M3_STRRB</name>
<reference evidence="3" key="1">
    <citation type="submission" date="2014-09" db="EMBL/GenBank/DDBJ databases">
        <authorList>
            <person name="Martin A.A."/>
        </authorList>
    </citation>
    <scope>NUCLEOTIDE SEQUENCE</scope>
    <source>
        <strain evidence="3">ED321</strain>
    </source>
</reference>
<reference evidence="2" key="2">
    <citation type="submission" date="2014-09" db="EMBL/GenBank/DDBJ databases">
        <authorList>
            <person name="Aslett A.Martin."/>
        </authorList>
    </citation>
    <scope>NUCLEOTIDE SEQUENCE</scope>
    <source>
        <strain evidence="2">ED321 Heterogonic</strain>
    </source>
</reference>
<feature type="region of interest" description="Disordered" evidence="1">
    <location>
        <begin position="31"/>
        <end position="53"/>
    </location>
</feature>
<evidence type="ECO:0000313" key="4">
    <source>
        <dbReference type="WBParaSite" id="SRAE_0000050900.1"/>
    </source>
</evidence>
<reference evidence="4" key="3">
    <citation type="submission" date="2020-12" db="UniProtKB">
        <authorList>
            <consortium name="WormBaseParasite"/>
        </authorList>
    </citation>
    <scope>IDENTIFICATION</scope>
</reference>
<dbReference type="RefSeq" id="XP_024500593.1">
    <property type="nucleotide sequence ID" value="XM_024646409.1"/>
</dbReference>
<dbReference type="OrthoDB" id="6612923at2759"/>
<evidence type="ECO:0000313" key="5">
    <source>
        <dbReference type="WormBase" id="SRAE_0000050900"/>
    </source>
</evidence>
<dbReference type="CTD" id="36373752"/>
<dbReference type="WBParaSite" id="SRAE_0000050900.1">
    <property type="protein sequence ID" value="SRAE_0000050900.1"/>
    <property type="gene ID" value="WBGene00256254"/>
</dbReference>
<evidence type="ECO:0000313" key="2">
    <source>
        <dbReference type="EMBL" id="CEF61384.1"/>
    </source>
</evidence>
<dbReference type="EMBL" id="LN609407">
    <property type="protein sequence ID" value="CEF61384.1"/>
    <property type="molecule type" value="Genomic_DNA"/>
</dbReference>
<evidence type="ECO:0000313" key="3">
    <source>
        <dbReference type="Proteomes" id="UP000035682"/>
    </source>
</evidence>